<dbReference type="InterPro" id="IPR046947">
    <property type="entry name" value="LytR-like"/>
</dbReference>
<name>A0A0G3M7D4_CHRGL</name>
<dbReference type="InterPro" id="IPR001789">
    <property type="entry name" value="Sig_transdc_resp-reg_receiver"/>
</dbReference>
<feature type="domain" description="Response regulatory" evidence="2">
    <location>
        <begin position="5"/>
        <end position="116"/>
    </location>
</feature>
<dbReference type="SMART" id="SM00448">
    <property type="entry name" value="REC"/>
    <property type="match status" value="1"/>
</dbReference>
<proteinExistence type="predicted"/>
<dbReference type="Proteomes" id="UP000035213">
    <property type="component" value="Chromosome"/>
</dbReference>
<dbReference type="STRING" id="1324352.OK18_16020"/>
<dbReference type="SMART" id="SM00850">
    <property type="entry name" value="LytTR"/>
    <property type="match status" value="1"/>
</dbReference>
<feature type="domain" description="HTH LytTR-type" evidence="3">
    <location>
        <begin position="143"/>
        <end position="242"/>
    </location>
</feature>
<dbReference type="AlphaFoldDB" id="A0A0G3M7D4"/>
<dbReference type="SUPFAM" id="SSF52172">
    <property type="entry name" value="CheY-like"/>
    <property type="match status" value="1"/>
</dbReference>
<reference evidence="4 5" key="1">
    <citation type="submission" date="2014-11" db="EMBL/GenBank/DDBJ databases">
        <authorList>
            <person name="Park G.-S."/>
            <person name="Hong S.-J."/>
            <person name="Jung B.K."/>
            <person name="Khan A.R."/>
            <person name="Kwak Y."/>
            <person name="Shin J.-H."/>
        </authorList>
    </citation>
    <scope>NUCLEOTIDE SEQUENCE [LARGE SCALE GENOMIC DNA]</scope>
    <source>
        <strain evidence="4 5">DSM 27622</strain>
    </source>
</reference>
<dbReference type="InterPro" id="IPR011006">
    <property type="entry name" value="CheY-like_superfamily"/>
</dbReference>
<sequence>MNQLNCIIIDDEEGAHRVLEHFINQLKQLRLNGSFYTAVEAMEYVYNNQVDIMFLDINMPGLTGMEMLEAMSNKPFVILTTAYKEYALESYKYDVVDYLVKPFDFKTFLSAIDKVINRLGSTKRILEQANNNADYPVSKADHLVIKVDNEIVKLDFSSIYYTQSYGNYVKFFTAEKMYMSQITTQEVENKLDPKMFVRIHKSYLVALKEISKIAGGELFLKNGTNLPIGKFYKKNVIDRMKN</sequence>
<organism evidence="4 5">
    <name type="scientific">Chryseobacterium gallinarum</name>
    <dbReference type="NCBI Taxonomy" id="1324352"/>
    <lineage>
        <taxon>Bacteria</taxon>
        <taxon>Pseudomonadati</taxon>
        <taxon>Bacteroidota</taxon>
        <taxon>Flavobacteriia</taxon>
        <taxon>Flavobacteriales</taxon>
        <taxon>Weeksellaceae</taxon>
        <taxon>Chryseobacterium group</taxon>
        <taxon>Chryseobacterium</taxon>
    </lineage>
</organism>
<dbReference type="Gene3D" id="3.40.50.2300">
    <property type="match status" value="1"/>
</dbReference>
<dbReference type="GO" id="GO:0000156">
    <property type="term" value="F:phosphorelay response regulator activity"/>
    <property type="evidence" value="ECO:0007669"/>
    <property type="project" value="InterPro"/>
</dbReference>
<evidence type="ECO:0000259" key="3">
    <source>
        <dbReference type="PROSITE" id="PS50930"/>
    </source>
</evidence>
<evidence type="ECO:0000313" key="5">
    <source>
        <dbReference type="Proteomes" id="UP000035213"/>
    </source>
</evidence>
<gene>
    <name evidence="4" type="ORF">OK18_16020</name>
</gene>
<dbReference type="GO" id="GO:0003677">
    <property type="term" value="F:DNA binding"/>
    <property type="evidence" value="ECO:0007669"/>
    <property type="project" value="InterPro"/>
</dbReference>
<dbReference type="InterPro" id="IPR007492">
    <property type="entry name" value="LytTR_DNA-bd_dom"/>
</dbReference>
<accession>A0A0G3M7D4</accession>
<keyword evidence="1" id="KW-0597">Phosphoprotein</keyword>
<dbReference type="Gene3D" id="2.40.50.1020">
    <property type="entry name" value="LytTr DNA-binding domain"/>
    <property type="match status" value="1"/>
</dbReference>
<protein>
    <submittedName>
        <fullName evidence="4">LytTR family transcriptional regulator</fullName>
    </submittedName>
</protein>
<evidence type="ECO:0000256" key="1">
    <source>
        <dbReference type="PROSITE-ProRule" id="PRU00169"/>
    </source>
</evidence>
<dbReference type="PANTHER" id="PTHR37299:SF1">
    <property type="entry name" value="STAGE 0 SPORULATION PROTEIN A HOMOLOG"/>
    <property type="match status" value="1"/>
</dbReference>
<evidence type="ECO:0000259" key="2">
    <source>
        <dbReference type="PROSITE" id="PS50110"/>
    </source>
</evidence>
<evidence type="ECO:0000313" key="4">
    <source>
        <dbReference type="EMBL" id="AKK73913.1"/>
    </source>
</evidence>
<dbReference type="PROSITE" id="PS50930">
    <property type="entry name" value="HTH_LYTTR"/>
    <property type="match status" value="1"/>
</dbReference>
<dbReference type="PROSITE" id="PS50110">
    <property type="entry name" value="RESPONSE_REGULATORY"/>
    <property type="match status" value="1"/>
</dbReference>
<dbReference type="EMBL" id="CP009928">
    <property type="protein sequence ID" value="AKK73913.1"/>
    <property type="molecule type" value="Genomic_DNA"/>
</dbReference>
<dbReference type="PANTHER" id="PTHR37299">
    <property type="entry name" value="TRANSCRIPTIONAL REGULATOR-RELATED"/>
    <property type="match status" value="1"/>
</dbReference>
<feature type="modified residue" description="4-aspartylphosphate" evidence="1">
    <location>
        <position position="56"/>
    </location>
</feature>
<dbReference type="OrthoDB" id="2168082at2"/>
<dbReference type="Pfam" id="PF00072">
    <property type="entry name" value="Response_reg"/>
    <property type="match status" value="1"/>
</dbReference>
<dbReference type="KEGG" id="cgn:OK18_16020"/>
<dbReference type="PATRIC" id="fig|1324352.5.peg.3342"/>
<dbReference type="Pfam" id="PF04397">
    <property type="entry name" value="LytTR"/>
    <property type="match status" value="1"/>
</dbReference>
<dbReference type="RefSeq" id="WP_053328647.1">
    <property type="nucleotide sequence ID" value="NZ_CP009928.1"/>
</dbReference>